<dbReference type="EMBL" id="KK121855">
    <property type="protein sequence ID" value="KFM81428.1"/>
    <property type="molecule type" value="Genomic_DNA"/>
</dbReference>
<protein>
    <submittedName>
        <fullName evidence="1">Uncharacterized protein</fullName>
    </submittedName>
</protein>
<dbReference type="AlphaFoldDB" id="A0A087UVN9"/>
<evidence type="ECO:0000313" key="1">
    <source>
        <dbReference type="EMBL" id="KFM81428.1"/>
    </source>
</evidence>
<reference evidence="1 2" key="1">
    <citation type="submission" date="2013-11" db="EMBL/GenBank/DDBJ databases">
        <title>Genome sequencing of Stegodyphus mimosarum.</title>
        <authorList>
            <person name="Bechsgaard J."/>
        </authorList>
    </citation>
    <scope>NUCLEOTIDE SEQUENCE [LARGE SCALE GENOMIC DNA]</scope>
</reference>
<gene>
    <name evidence="1" type="ORF">X975_23934</name>
</gene>
<sequence length="62" mass="6591">MCQSITSKYSVSADEHSCCKCDCTFLMGILSCGLVCQQAFIKSYISSGQFGGIGSSLFDVTC</sequence>
<dbReference type="Proteomes" id="UP000054359">
    <property type="component" value="Unassembled WGS sequence"/>
</dbReference>
<feature type="non-terminal residue" evidence="1">
    <location>
        <position position="62"/>
    </location>
</feature>
<proteinExistence type="predicted"/>
<organism evidence="1 2">
    <name type="scientific">Stegodyphus mimosarum</name>
    <name type="common">African social velvet spider</name>
    <dbReference type="NCBI Taxonomy" id="407821"/>
    <lineage>
        <taxon>Eukaryota</taxon>
        <taxon>Metazoa</taxon>
        <taxon>Ecdysozoa</taxon>
        <taxon>Arthropoda</taxon>
        <taxon>Chelicerata</taxon>
        <taxon>Arachnida</taxon>
        <taxon>Araneae</taxon>
        <taxon>Araneomorphae</taxon>
        <taxon>Entelegynae</taxon>
        <taxon>Eresoidea</taxon>
        <taxon>Eresidae</taxon>
        <taxon>Stegodyphus</taxon>
    </lineage>
</organism>
<accession>A0A087UVN9</accession>
<evidence type="ECO:0000313" key="2">
    <source>
        <dbReference type="Proteomes" id="UP000054359"/>
    </source>
</evidence>
<name>A0A087UVN9_STEMI</name>
<keyword evidence="2" id="KW-1185">Reference proteome</keyword>